<accession>A0ACC0XI92</accession>
<evidence type="ECO:0000313" key="1">
    <source>
        <dbReference type="EMBL" id="KAJ0018024.1"/>
    </source>
</evidence>
<comment type="caution">
    <text evidence="1">The sequence shown here is derived from an EMBL/GenBank/DDBJ whole genome shotgun (WGS) entry which is preliminary data.</text>
</comment>
<sequence>MYFLDNLRCQISNKISHCINNKRYICVSVYIKSSELIKIERYNHSNQYLIIRIVKGEQLVSYKHITMIL</sequence>
<protein>
    <submittedName>
        <fullName evidence="1">Uncharacterized protein</fullName>
    </submittedName>
</protein>
<reference evidence="2" key="1">
    <citation type="journal article" date="2023" name="G3 (Bethesda)">
        <title>Genome assembly and association tests identify interacting loci associated with vigor, precocity, and sex in interspecific pistachio rootstocks.</title>
        <authorList>
            <person name="Palmer W."/>
            <person name="Jacygrad E."/>
            <person name="Sagayaradj S."/>
            <person name="Cavanaugh K."/>
            <person name="Han R."/>
            <person name="Bertier L."/>
            <person name="Beede B."/>
            <person name="Kafkas S."/>
            <person name="Golino D."/>
            <person name="Preece J."/>
            <person name="Michelmore R."/>
        </authorList>
    </citation>
    <scope>NUCLEOTIDE SEQUENCE [LARGE SCALE GENOMIC DNA]</scope>
</reference>
<keyword evidence="2" id="KW-1185">Reference proteome</keyword>
<name>A0ACC0XI92_9ROSI</name>
<dbReference type="EMBL" id="CM047747">
    <property type="protein sequence ID" value="KAJ0018024.1"/>
    <property type="molecule type" value="Genomic_DNA"/>
</dbReference>
<dbReference type="Proteomes" id="UP001163603">
    <property type="component" value="Chromosome 12"/>
</dbReference>
<evidence type="ECO:0000313" key="2">
    <source>
        <dbReference type="Proteomes" id="UP001163603"/>
    </source>
</evidence>
<organism evidence="1 2">
    <name type="scientific">Pistacia integerrima</name>
    <dbReference type="NCBI Taxonomy" id="434235"/>
    <lineage>
        <taxon>Eukaryota</taxon>
        <taxon>Viridiplantae</taxon>
        <taxon>Streptophyta</taxon>
        <taxon>Embryophyta</taxon>
        <taxon>Tracheophyta</taxon>
        <taxon>Spermatophyta</taxon>
        <taxon>Magnoliopsida</taxon>
        <taxon>eudicotyledons</taxon>
        <taxon>Gunneridae</taxon>
        <taxon>Pentapetalae</taxon>
        <taxon>rosids</taxon>
        <taxon>malvids</taxon>
        <taxon>Sapindales</taxon>
        <taxon>Anacardiaceae</taxon>
        <taxon>Pistacia</taxon>
    </lineage>
</organism>
<gene>
    <name evidence="1" type="ORF">Pint_11074</name>
</gene>
<proteinExistence type="predicted"/>